<dbReference type="Proteomes" id="UP001354931">
    <property type="component" value="Unassembled WGS sequence"/>
</dbReference>
<keyword evidence="7" id="KW-1185">Reference proteome</keyword>
<dbReference type="PRINTS" id="PR00033">
    <property type="entry name" value="HTHASNC"/>
</dbReference>
<organism evidence="6 7">
    <name type="scientific">Streptomyces endophyticus</name>
    <dbReference type="NCBI Taxonomy" id="714166"/>
    <lineage>
        <taxon>Bacteria</taxon>
        <taxon>Bacillati</taxon>
        <taxon>Actinomycetota</taxon>
        <taxon>Actinomycetes</taxon>
        <taxon>Kitasatosporales</taxon>
        <taxon>Streptomycetaceae</taxon>
        <taxon>Streptomyces</taxon>
    </lineage>
</organism>
<dbReference type="InterPro" id="IPR000485">
    <property type="entry name" value="AsnC-type_HTH_dom"/>
</dbReference>
<dbReference type="InterPro" id="IPR036388">
    <property type="entry name" value="WH-like_DNA-bd_sf"/>
</dbReference>
<feature type="domain" description="Transcription regulator AsnC/Lrp ligand binding" evidence="4">
    <location>
        <begin position="115"/>
        <end position="185"/>
    </location>
</feature>
<evidence type="ECO:0000259" key="5">
    <source>
        <dbReference type="Pfam" id="PF13404"/>
    </source>
</evidence>
<dbReference type="Pfam" id="PF13404">
    <property type="entry name" value="HTH_AsnC-type"/>
    <property type="match status" value="2"/>
</dbReference>
<dbReference type="RefSeq" id="WP_326020690.1">
    <property type="nucleotide sequence ID" value="NZ_JAOZYC010000148.1"/>
</dbReference>
<dbReference type="InterPro" id="IPR011008">
    <property type="entry name" value="Dimeric_a/b-barrel"/>
</dbReference>
<keyword evidence="2" id="KW-0238">DNA-binding</keyword>
<dbReference type="EMBL" id="JAOZYC010000148">
    <property type="protein sequence ID" value="MEB8341477.1"/>
    <property type="molecule type" value="Genomic_DNA"/>
</dbReference>
<dbReference type="SMART" id="SM00344">
    <property type="entry name" value="HTH_ASNC"/>
    <property type="match status" value="1"/>
</dbReference>
<evidence type="ECO:0000256" key="3">
    <source>
        <dbReference type="ARBA" id="ARBA00023163"/>
    </source>
</evidence>
<feature type="domain" description="HTH asnC-type" evidence="5">
    <location>
        <begin position="52"/>
        <end position="88"/>
    </location>
</feature>
<dbReference type="InterPro" id="IPR019887">
    <property type="entry name" value="Tscrpt_reg_AsnC/Lrp_C"/>
</dbReference>
<evidence type="ECO:0000313" key="7">
    <source>
        <dbReference type="Proteomes" id="UP001354931"/>
    </source>
</evidence>
<evidence type="ECO:0000256" key="2">
    <source>
        <dbReference type="ARBA" id="ARBA00023125"/>
    </source>
</evidence>
<dbReference type="SUPFAM" id="SSF54909">
    <property type="entry name" value="Dimeric alpha+beta barrel"/>
    <property type="match status" value="2"/>
</dbReference>
<evidence type="ECO:0000313" key="6">
    <source>
        <dbReference type="EMBL" id="MEB8341477.1"/>
    </source>
</evidence>
<dbReference type="InterPro" id="IPR019888">
    <property type="entry name" value="Tscrpt_reg_AsnC-like"/>
</dbReference>
<dbReference type="PANTHER" id="PTHR30154:SF34">
    <property type="entry name" value="TRANSCRIPTIONAL REGULATOR AZLB"/>
    <property type="match status" value="1"/>
</dbReference>
<keyword evidence="1" id="KW-0805">Transcription regulation</keyword>
<comment type="caution">
    <text evidence="6">The sequence shown here is derived from an EMBL/GenBank/DDBJ whole genome shotgun (WGS) entry which is preliminary data.</text>
</comment>
<dbReference type="Pfam" id="PF01037">
    <property type="entry name" value="AsnC_trans_reg"/>
    <property type="match status" value="1"/>
</dbReference>
<keyword evidence="3" id="KW-0804">Transcription</keyword>
<feature type="domain" description="HTH asnC-type" evidence="5">
    <location>
        <begin position="225"/>
        <end position="265"/>
    </location>
</feature>
<dbReference type="Gene3D" id="3.30.70.920">
    <property type="match status" value="2"/>
</dbReference>
<evidence type="ECO:0000259" key="4">
    <source>
        <dbReference type="Pfam" id="PF01037"/>
    </source>
</evidence>
<proteinExistence type="predicted"/>
<reference evidence="6 7" key="1">
    <citation type="submission" date="2022-10" db="EMBL/GenBank/DDBJ databases">
        <authorList>
            <person name="Xie J."/>
            <person name="Shen N."/>
        </authorList>
    </citation>
    <scope>NUCLEOTIDE SEQUENCE [LARGE SCALE GENOMIC DNA]</scope>
    <source>
        <strain evidence="6 7">YIM65594</strain>
    </source>
</reference>
<dbReference type="SUPFAM" id="SSF46785">
    <property type="entry name" value="Winged helix' DNA-binding domain"/>
    <property type="match status" value="2"/>
</dbReference>
<dbReference type="InterPro" id="IPR036390">
    <property type="entry name" value="WH_DNA-bd_sf"/>
</dbReference>
<name>A0ABU6FCW8_9ACTN</name>
<protein>
    <submittedName>
        <fullName evidence="6">Lrp/AsnC family transcriptional regulator</fullName>
    </submittedName>
</protein>
<dbReference type="Gene3D" id="1.10.10.10">
    <property type="entry name" value="Winged helix-like DNA-binding domain superfamily/Winged helix DNA-binding domain"/>
    <property type="match status" value="2"/>
</dbReference>
<accession>A0ABU6FCW8</accession>
<evidence type="ECO:0000256" key="1">
    <source>
        <dbReference type="ARBA" id="ARBA00023015"/>
    </source>
</evidence>
<dbReference type="PANTHER" id="PTHR30154">
    <property type="entry name" value="LEUCINE-RESPONSIVE REGULATORY PROTEIN"/>
    <property type="match status" value="1"/>
</dbReference>
<sequence length="390" mass="41566">MSTAPPVAHETGDTSGASHYPWLLCTANTCGICGDSTGGTIRTGESAVSEADLTLIHALQLAPRASWAQLAAEVGHSPGTLNRRWARLTEAGVAWSGVLPGAMFDGGTTLCSAWIQVRCGAGSVAATAAELARDPGTLCVVHLAGAADLLVYYACYDTTALDRYLGERLHLLPGVRATRAHLITKMHGPLSPLRLHQLGPDIRRRLSALAPSPSPGAARQDGLPDATDRVLLHALAGDARLGATVLAKACGLSETTVRRRIDRLEARSGLHYMVKLAPRYTSRPLLGFLYLNVPPEQVTQTAATVLRQRGTRHVSSVTGPHNLLVCAWLRSPAQLAEYAERLTRAVPAVRVTETTLALRIQKLGGQILAPDGTRERFVAPDLWGTDPHAR</sequence>
<gene>
    <name evidence="6" type="ORF">OKJ99_28670</name>
</gene>